<sequence length="108" mass="12137">MILDKPQLEGTISQLMVLFEEALSDTENETDNKGVHISQLMVKKLQVIIDAENKFGVGMPIHQHQRSVIQTIRHQINPCYHPKSGIHQYKPADNSCKKGFLSAKRGAS</sequence>
<accession>A0AAV0AJ02</accession>
<dbReference type="EMBL" id="CALTRL010000220">
    <property type="protein sequence ID" value="CAH7667243.1"/>
    <property type="molecule type" value="Genomic_DNA"/>
</dbReference>
<gene>
    <name evidence="1" type="ORF">PPACK8108_LOCUS1641</name>
</gene>
<organism evidence="1 2">
    <name type="scientific">Phakopsora pachyrhizi</name>
    <name type="common">Asian soybean rust disease fungus</name>
    <dbReference type="NCBI Taxonomy" id="170000"/>
    <lineage>
        <taxon>Eukaryota</taxon>
        <taxon>Fungi</taxon>
        <taxon>Dikarya</taxon>
        <taxon>Basidiomycota</taxon>
        <taxon>Pucciniomycotina</taxon>
        <taxon>Pucciniomycetes</taxon>
        <taxon>Pucciniales</taxon>
        <taxon>Phakopsoraceae</taxon>
        <taxon>Phakopsora</taxon>
    </lineage>
</organism>
<evidence type="ECO:0000313" key="2">
    <source>
        <dbReference type="Proteomes" id="UP001153365"/>
    </source>
</evidence>
<dbReference type="AlphaFoldDB" id="A0AAV0AJ02"/>
<comment type="caution">
    <text evidence="1">The sequence shown here is derived from an EMBL/GenBank/DDBJ whole genome shotgun (WGS) entry which is preliminary data.</text>
</comment>
<keyword evidence="2" id="KW-1185">Reference proteome</keyword>
<dbReference type="Proteomes" id="UP001153365">
    <property type="component" value="Unassembled WGS sequence"/>
</dbReference>
<protein>
    <submittedName>
        <fullName evidence="1">Uncharacterized protein</fullName>
    </submittedName>
</protein>
<reference evidence="1" key="1">
    <citation type="submission" date="2022-06" db="EMBL/GenBank/DDBJ databases">
        <authorList>
            <consortium name="SYNGENTA / RWTH Aachen University"/>
        </authorList>
    </citation>
    <scope>NUCLEOTIDE SEQUENCE</scope>
</reference>
<name>A0AAV0AJ02_PHAPC</name>
<proteinExistence type="predicted"/>
<evidence type="ECO:0000313" key="1">
    <source>
        <dbReference type="EMBL" id="CAH7667243.1"/>
    </source>
</evidence>